<gene>
    <name evidence="1" type="ORF">DFR67_102299</name>
</gene>
<comment type="caution">
    <text evidence="1">The sequence shown here is derived from an EMBL/GenBank/DDBJ whole genome shotgun (WGS) entry which is preliminary data.</text>
</comment>
<dbReference type="EMBL" id="QJSP01000002">
    <property type="protein sequence ID" value="PYE20161.1"/>
    <property type="molecule type" value="Genomic_DNA"/>
</dbReference>
<sequence>MSRRRVLPVSIGASVIEAGDISPPRVGSVVEMRLDFTETPESVNDAVTLQAVLELQPTPRLEGHPAHADGRYWCWIGELHGDGWRATWFGRRPKMGPVSVTGRFQNSRGLAYKQGSRSEVRGQVTRVQVKAIPYHCPDGRWQPLPGGPSIYRDVELAPRWFNRGGRREEDQDPKLLLWRDSGVLIEIDLDDVPRRTSRPTIVPGDVSIGDHGIWVVDNQLLRSPVPGGDHFRCPTTFEAWLTIGCCE</sequence>
<reference evidence="1 2" key="1">
    <citation type="submission" date="2018-06" db="EMBL/GenBank/DDBJ databases">
        <title>Genomic Encyclopedia of Type Strains, Phase IV (KMG-IV): sequencing the most valuable type-strain genomes for metagenomic binning, comparative biology and taxonomic classification.</title>
        <authorList>
            <person name="Goeker M."/>
        </authorList>
    </citation>
    <scope>NUCLEOTIDE SEQUENCE [LARGE SCALE GENOMIC DNA]</scope>
    <source>
        <strain evidence="1 2">DSM 45521</strain>
    </source>
</reference>
<evidence type="ECO:0000313" key="1">
    <source>
        <dbReference type="EMBL" id="PYE20161.1"/>
    </source>
</evidence>
<keyword evidence="2" id="KW-1185">Reference proteome</keyword>
<proteinExistence type="predicted"/>
<protein>
    <submittedName>
        <fullName evidence="1">Uncharacterized protein</fullName>
    </submittedName>
</protein>
<dbReference type="AlphaFoldDB" id="A0A318S6V9"/>
<organism evidence="1 2">
    <name type="scientific">Williamsia limnetica</name>
    <dbReference type="NCBI Taxonomy" id="882452"/>
    <lineage>
        <taxon>Bacteria</taxon>
        <taxon>Bacillati</taxon>
        <taxon>Actinomycetota</taxon>
        <taxon>Actinomycetes</taxon>
        <taxon>Mycobacteriales</taxon>
        <taxon>Nocardiaceae</taxon>
        <taxon>Williamsia</taxon>
    </lineage>
</organism>
<accession>A0A318S6V9</accession>
<dbReference type="Proteomes" id="UP000247591">
    <property type="component" value="Unassembled WGS sequence"/>
</dbReference>
<name>A0A318S6V9_WILLI</name>
<evidence type="ECO:0000313" key="2">
    <source>
        <dbReference type="Proteomes" id="UP000247591"/>
    </source>
</evidence>